<keyword evidence="2" id="KW-0547">Nucleotide-binding</keyword>
<dbReference type="EMBL" id="LR130779">
    <property type="protein sequence ID" value="VDN64923.1"/>
    <property type="molecule type" value="Genomic_DNA"/>
</dbReference>
<dbReference type="Gene3D" id="3.30.470.20">
    <property type="entry name" value="ATP-grasp fold, B domain"/>
    <property type="match status" value="1"/>
</dbReference>
<proteinExistence type="predicted"/>
<gene>
    <name evidence="4" type="ORF">POT9AD_3948</name>
</gene>
<dbReference type="InterPro" id="IPR052032">
    <property type="entry name" value="ATP-dep_AA_Ligase"/>
</dbReference>
<protein>
    <submittedName>
        <fullName evidence="4">Uncharacterized protein</fullName>
    </submittedName>
</protein>
<dbReference type="PROSITE" id="PS50975">
    <property type="entry name" value="ATP_GRASP"/>
    <property type="match status" value="1"/>
</dbReference>
<name>A0A653B8F3_ECTOL</name>
<dbReference type="GO" id="GO:0005524">
    <property type="term" value="F:ATP binding"/>
    <property type="evidence" value="ECO:0007669"/>
    <property type="project" value="UniProtKB-UniRule"/>
</dbReference>
<sequence>MGVAIRLCFSDNFSTLLNTKPCVYEVLKDAQDAARLIFRSWRYTPVECWMPVDTRRAPVIAPSTINMADRLFCPAAATLRMHILIWFLEGQSSQRDIILGAREALPPEVRIFASHRQDRPEITGSADVSFLEPKDNQERIDWVIETALMHGIKVILAGRVGSVFEAQRHRFEVAGLVLVTGGSSMGTFELVDDKSKFTAEAERAGLACVPAITARNAKELIDAYESLRVHGDVCVKPAVGIYGQGFWRFKSEVDSFRCFANPASREVQFETYLNAYRAGADRSAMLVMPYMTGSECSIDMVCESGRPVAFVGRRKEGLHQTFENASPAVELALKAAAHFQCDGLVNVQTRDDLDGVPHLLEINPRYSGGIGYTRHTGVNLPGIFATRRLGLAEPVSDWIPNIRVKAITVAVPVAT</sequence>
<evidence type="ECO:0000256" key="2">
    <source>
        <dbReference type="ARBA" id="ARBA00022741"/>
    </source>
</evidence>
<dbReference type="GO" id="GO:0016874">
    <property type="term" value="F:ligase activity"/>
    <property type="evidence" value="ECO:0007669"/>
    <property type="project" value="UniProtKB-KW"/>
</dbReference>
<dbReference type="AlphaFoldDB" id="A0A653B8F3"/>
<evidence type="ECO:0000313" key="4">
    <source>
        <dbReference type="EMBL" id="VDN64923.1"/>
    </source>
</evidence>
<dbReference type="PANTHER" id="PTHR43585:SF2">
    <property type="entry name" value="ATP-GRASP ENZYME FSQD"/>
    <property type="match status" value="1"/>
</dbReference>
<accession>A0A653B8F3</accession>
<dbReference type="Pfam" id="PF15632">
    <property type="entry name" value="ATPgrasp_Ter"/>
    <property type="match status" value="1"/>
</dbReference>
<evidence type="ECO:0000256" key="3">
    <source>
        <dbReference type="ARBA" id="ARBA00022840"/>
    </source>
</evidence>
<reference evidence="4" key="1">
    <citation type="submission" date="2018-11" db="EMBL/GenBank/DDBJ databases">
        <authorList>
            <consortium name="Genoscope - CEA"/>
            <person name="William W."/>
        </authorList>
    </citation>
    <scope>NUCLEOTIDE SEQUENCE [LARGE SCALE GENOMIC DNA]</scope>
    <source>
        <strain evidence="4">T9AD</strain>
    </source>
</reference>
<keyword evidence="3" id="KW-0067">ATP-binding</keyword>
<dbReference type="InterPro" id="IPR011761">
    <property type="entry name" value="ATP-grasp"/>
</dbReference>
<dbReference type="PANTHER" id="PTHR43585">
    <property type="entry name" value="FUMIPYRROLE BIOSYNTHESIS PROTEIN C"/>
    <property type="match status" value="1"/>
</dbReference>
<evidence type="ECO:0000256" key="1">
    <source>
        <dbReference type="ARBA" id="ARBA00022598"/>
    </source>
</evidence>
<organism evidence="4">
    <name type="scientific">Ectopseudomonas oleovorans</name>
    <name type="common">Pseudomonas oleovorans</name>
    <dbReference type="NCBI Taxonomy" id="301"/>
    <lineage>
        <taxon>Bacteria</taxon>
        <taxon>Pseudomonadati</taxon>
        <taxon>Pseudomonadota</taxon>
        <taxon>Gammaproteobacteria</taxon>
        <taxon>Pseudomonadales</taxon>
        <taxon>Pseudomonadaceae</taxon>
        <taxon>Ectopseudomonas</taxon>
    </lineage>
</organism>
<dbReference type="SUPFAM" id="SSF56059">
    <property type="entry name" value="Glutathione synthetase ATP-binding domain-like"/>
    <property type="match status" value="1"/>
</dbReference>
<keyword evidence="1" id="KW-0436">Ligase</keyword>
<dbReference type="GO" id="GO:0046872">
    <property type="term" value="F:metal ion binding"/>
    <property type="evidence" value="ECO:0007669"/>
    <property type="project" value="InterPro"/>
</dbReference>